<evidence type="ECO:0000256" key="2">
    <source>
        <dbReference type="ARBA" id="ARBA00006275"/>
    </source>
</evidence>
<dbReference type="Proteomes" id="UP000294749">
    <property type="component" value="Unassembled WGS sequence"/>
</dbReference>
<dbReference type="Pfam" id="PF14322">
    <property type="entry name" value="SusD-like_3"/>
    <property type="match status" value="1"/>
</dbReference>
<evidence type="ECO:0000259" key="7">
    <source>
        <dbReference type="Pfam" id="PF14322"/>
    </source>
</evidence>
<keyword evidence="5" id="KW-0998">Cell outer membrane</keyword>
<dbReference type="AlphaFoldDB" id="A0A4R7JZV1"/>
<comment type="similarity">
    <text evidence="2">Belongs to the SusD family.</text>
</comment>
<feature type="domain" description="RagB/SusD" evidence="6">
    <location>
        <begin position="314"/>
        <end position="517"/>
    </location>
</feature>
<evidence type="ECO:0000256" key="3">
    <source>
        <dbReference type="ARBA" id="ARBA00022729"/>
    </source>
</evidence>
<dbReference type="InterPro" id="IPR011990">
    <property type="entry name" value="TPR-like_helical_dom_sf"/>
</dbReference>
<keyword evidence="4" id="KW-0472">Membrane</keyword>
<feature type="domain" description="SusD-like N-terminal" evidence="7">
    <location>
        <begin position="111"/>
        <end position="235"/>
    </location>
</feature>
<dbReference type="InterPro" id="IPR012944">
    <property type="entry name" value="SusD_RagB_dom"/>
</dbReference>
<dbReference type="RefSeq" id="WP_208295130.1">
    <property type="nucleotide sequence ID" value="NZ_SOAY01000012.1"/>
</dbReference>
<evidence type="ECO:0000256" key="5">
    <source>
        <dbReference type="ARBA" id="ARBA00023237"/>
    </source>
</evidence>
<dbReference type="SUPFAM" id="SSF48452">
    <property type="entry name" value="TPR-like"/>
    <property type="match status" value="1"/>
</dbReference>
<comment type="caution">
    <text evidence="8">The sequence shown here is derived from an EMBL/GenBank/DDBJ whole genome shotgun (WGS) entry which is preliminary data.</text>
</comment>
<evidence type="ECO:0000259" key="6">
    <source>
        <dbReference type="Pfam" id="PF07980"/>
    </source>
</evidence>
<protein>
    <submittedName>
        <fullName evidence="8">Putative outer membrane starch-binding protein</fullName>
    </submittedName>
</protein>
<dbReference type="Gene3D" id="1.25.40.10">
    <property type="entry name" value="Tetratricopeptide repeat domain"/>
    <property type="match status" value="1"/>
</dbReference>
<evidence type="ECO:0000256" key="4">
    <source>
        <dbReference type="ARBA" id="ARBA00023136"/>
    </source>
</evidence>
<name>A0A4R7JZV1_9FLAO</name>
<comment type="subcellular location">
    <subcellularLocation>
        <location evidence="1">Cell outer membrane</location>
    </subcellularLocation>
</comment>
<evidence type="ECO:0000256" key="1">
    <source>
        <dbReference type="ARBA" id="ARBA00004442"/>
    </source>
</evidence>
<evidence type="ECO:0000313" key="9">
    <source>
        <dbReference type="Proteomes" id="UP000294749"/>
    </source>
</evidence>
<keyword evidence="9" id="KW-1185">Reference proteome</keyword>
<dbReference type="Pfam" id="PF07980">
    <property type="entry name" value="SusD_RagB"/>
    <property type="match status" value="1"/>
</dbReference>
<organism evidence="8 9">
    <name type="scientific">Maribacter spongiicola</name>
    <dbReference type="NCBI Taxonomy" id="1206753"/>
    <lineage>
        <taxon>Bacteria</taxon>
        <taxon>Pseudomonadati</taxon>
        <taxon>Bacteroidota</taxon>
        <taxon>Flavobacteriia</taxon>
        <taxon>Flavobacteriales</taxon>
        <taxon>Flavobacteriaceae</taxon>
        <taxon>Maribacter</taxon>
    </lineage>
</organism>
<dbReference type="EMBL" id="SOAY01000012">
    <property type="protein sequence ID" value="TDT43676.1"/>
    <property type="molecule type" value="Genomic_DNA"/>
</dbReference>
<reference evidence="8 9" key="1">
    <citation type="submission" date="2019-03" db="EMBL/GenBank/DDBJ databases">
        <title>Genomic Encyclopedia of Archaeal and Bacterial Type Strains, Phase II (KMG-II): from individual species to whole genera.</title>
        <authorList>
            <person name="Goeker M."/>
        </authorList>
    </citation>
    <scope>NUCLEOTIDE SEQUENCE [LARGE SCALE GENOMIC DNA]</scope>
    <source>
        <strain evidence="8 9">DSM 25233</strain>
    </source>
</reference>
<sequence>MIKNIIFTVFAVALFIGCTDDLDTEPRIEQSLENLLESEPDAALGILGKLYGGLALHGIGIPGSGNQQSDIAGDDPGETVFFRSMWNMQELTTDIAKNRWGDGGLDPLTTASSWAPTNKFFGYLYNRSYFNIAQTNNFILDVQKADEPEAELFIAEARFLRALSYYYLMDMFGGVVVVTEEDGVTGVRRAKNSRTEVFEFVENELLSIEETMPFVNEYGRANKTAVQFLLAKIYLNAEVYTGTARYTDALMYSEKVISESTFTLDDDYQSIFQGDNHTSTEIIFPIIADRNLVQSFGTSTYLTNGSLGDTTMPISEFGNSDSWFGHRCTPAIYGLFGDLETTKDSRALFWTEGHTYEMTDYRTWENGYPTFKFQNQYSTGDSGESNFSDTDIPLFRLSDAYLMYAEAHLRGGGGTSGQAINFINALRERAFGDTSGTITEADFNEQFLIDERARELYYEGHRRQDLIRFNRFTGDTYLWPWKGNVLEGTSIPENYDLFPFPLEALQANPLLEQNPGYTN</sequence>
<dbReference type="CDD" id="cd08977">
    <property type="entry name" value="SusD"/>
    <property type="match status" value="1"/>
</dbReference>
<dbReference type="Gene3D" id="1.25.40.390">
    <property type="match status" value="1"/>
</dbReference>
<dbReference type="InterPro" id="IPR033985">
    <property type="entry name" value="SusD-like_N"/>
</dbReference>
<accession>A0A4R7JZV1</accession>
<evidence type="ECO:0000313" key="8">
    <source>
        <dbReference type="EMBL" id="TDT43676.1"/>
    </source>
</evidence>
<keyword evidence="3" id="KW-0732">Signal</keyword>
<dbReference type="PROSITE" id="PS51257">
    <property type="entry name" value="PROKAR_LIPOPROTEIN"/>
    <property type="match status" value="1"/>
</dbReference>
<gene>
    <name evidence="8" type="ORF">CLV90_2798</name>
</gene>
<proteinExistence type="inferred from homology"/>
<dbReference type="Gene3D" id="1.10.3780.10">
    <property type="entry name" value="SusD-like"/>
    <property type="match status" value="1"/>
</dbReference>
<dbReference type="GO" id="GO:0009279">
    <property type="term" value="C:cell outer membrane"/>
    <property type="evidence" value="ECO:0007669"/>
    <property type="project" value="UniProtKB-SubCell"/>
</dbReference>